<feature type="compositionally biased region" description="Polar residues" evidence="1">
    <location>
        <begin position="438"/>
        <end position="464"/>
    </location>
</feature>
<sequence length="618" mass="66678">MLPAALRRRLDRLNNFQSTFLAPLDGVDSTRYPSQGLTYTSELDLTSSRPTSAGSKGSTVSVSPNTSGTSTPDIDRPSALTTYESSSGLRWNRVVPAFSLLRNAGFEAQQPNSDTRLVRSLFIGGVGYLLEALPSDLTDDEARLIHERLPDAIKANADRFPGSSSHNNPVNPNTPSYLHRLIATLIVYGFIFAQLILPYAKVLLNSIYTCERRYRVTERVLAAALETADGVGKGAGNIGSTLMTLSGGRVFTGLCTLTAWTIESVAGGVYEGVNEGLVVLGAAHPAAEVVRQKPSRSLSHAPPAGVYVSIANPTDPTYWSGVIFIRKGPYASAILRFNIKFPPTYPELPPLITFTTDIFHPLIVPLTTYTFTTGSSNEAPVSATDEERLSPGAFSLRHGFSHWFGRAQRTANNSRAGSRNVSGGSMASTAVTDKETFEQNGPGNNSPAPDNSSKAEEAQSTIEETTAKQEDNPRISKVPTASSYENKDREVHVVSLLDYIRSTFDDETVLDSLPLDAAGNPGAWHAWKAHRRTDGASGPGTPNKRGPSQARLPGEWNWEGVWAKRVQSGIQASQSDAALFASTPRTETESIRFLNLDSSVLSSIKEKMLAGLEDKSSE</sequence>
<dbReference type="EMBL" id="DF933813">
    <property type="protein sequence ID" value="GAM35397.1"/>
    <property type="molecule type" value="Genomic_DNA"/>
</dbReference>
<gene>
    <name evidence="3" type="ORF">TCE0_017r03701</name>
</gene>
<accession>A0A6V8H259</accession>
<dbReference type="InterPro" id="IPR016135">
    <property type="entry name" value="UBQ-conjugating_enzyme/RWD"/>
</dbReference>
<protein>
    <submittedName>
        <fullName evidence="3">Ubiquitin-conjugating enzyme</fullName>
    </submittedName>
</protein>
<feature type="region of interest" description="Disordered" evidence="1">
    <location>
        <begin position="532"/>
        <end position="553"/>
    </location>
</feature>
<evidence type="ECO:0000256" key="1">
    <source>
        <dbReference type="SAM" id="MobiDB-lite"/>
    </source>
</evidence>
<dbReference type="Proteomes" id="UP000053095">
    <property type="component" value="Unassembled WGS sequence"/>
</dbReference>
<evidence type="ECO:0000313" key="3">
    <source>
        <dbReference type="EMBL" id="GAM35397.1"/>
    </source>
</evidence>
<organism evidence="3 4">
    <name type="scientific">Talaromyces pinophilus</name>
    <name type="common">Penicillium pinophilum</name>
    <dbReference type="NCBI Taxonomy" id="128442"/>
    <lineage>
        <taxon>Eukaryota</taxon>
        <taxon>Fungi</taxon>
        <taxon>Dikarya</taxon>
        <taxon>Ascomycota</taxon>
        <taxon>Pezizomycotina</taxon>
        <taxon>Eurotiomycetes</taxon>
        <taxon>Eurotiomycetidae</taxon>
        <taxon>Eurotiales</taxon>
        <taxon>Trichocomaceae</taxon>
        <taxon>Talaromyces</taxon>
        <taxon>Talaromyces sect. Talaromyces</taxon>
    </lineage>
</organism>
<reference evidence="4" key="1">
    <citation type="journal article" date="2015" name="Genome Announc.">
        <title>Draft genome sequence of Talaromyces cellulolyticus strain Y-94, a source of lignocellulosic biomass-degrading enzymes.</title>
        <authorList>
            <person name="Fujii T."/>
            <person name="Koike H."/>
            <person name="Sawayama S."/>
            <person name="Yano S."/>
            <person name="Inoue H."/>
        </authorList>
    </citation>
    <scope>NUCLEOTIDE SEQUENCE [LARGE SCALE GENOMIC DNA]</scope>
    <source>
        <strain evidence="4">Y-94</strain>
    </source>
</reference>
<dbReference type="InterPro" id="IPR000608">
    <property type="entry name" value="UBC"/>
</dbReference>
<dbReference type="PROSITE" id="PS50127">
    <property type="entry name" value="UBC_2"/>
    <property type="match status" value="1"/>
</dbReference>
<dbReference type="CDD" id="cd23814">
    <property type="entry name" value="UEV_AKTIP"/>
    <property type="match status" value="1"/>
</dbReference>
<proteinExistence type="predicted"/>
<dbReference type="SUPFAM" id="SSF54495">
    <property type="entry name" value="UBC-like"/>
    <property type="match status" value="1"/>
</dbReference>
<evidence type="ECO:0000259" key="2">
    <source>
        <dbReference type="PROSITE" id="PS50127"/>
    </source>
</evidence>
<keyword evidence="4" id="KW-1185">Reference proteome</keyword>
<feature type="region of interest" description="Disordered" evidence="1">
    <location>
        <begin position="435"/>
        <end position="483"/>
    </location>
</feature>
<feature type="compositionally biased region" description="Basic and acidic residues" evidence="1">
    <location>
        <begin position="465"/>
        <end position="474"/>
    </location>
</feature>
<feature type="region of interest" description="Disordered" evidence="1">
    <location>
        <begin position="44"/>
        <end position="79"/>
    </location>
</feature>
<feature type="domain" description="UBC core" evidence="2">
    <location>
        <begin position="286"/>
        <end position="450"/>
    </location>
</feature>
<comment type="caution">
    <text evidence="3">The sequence shown here is derived from an EMBL/GenBank/DDBJ whole genome shotgun (WGS) entry which is preliminary data.</text>
</comment>
<feature type="compositionally biased region" description="Polar residues" evidence="1">
    <location>
        <begin position="44"/>
        <end position="72"/>
    </location>
</feature>
<evidence type="ECO:0000313" key="4">
    <source>
        <dbReference type="Proteomes" id="UP000053095"/>
    </source>
</evidence>
<dbReference type="Gene3D" id="3.10.110.10">
    <property type="entry name" value="Ubiquitin Conjugating Enzyme"/>
    <property type="match status" value="1"/>
</dbReference>
<dbReference type="Pfam" id="PF00179">
    <property type="entry name" value="UQ_con"/>
    <property type="match status" value="1"/>
</dbReference>
<dbReference type="AlphaFoldDB" id="A0A6V8H259"/>
<name>A0A6V8H259_TALPI</name>